<evidence type="ECO:0000313" key="3">
    <source>
        <dbReference type="EMBL" id="KAG5637519.1"/>
    </source>
</evidence>
<sequence>MKKLLSEEDLSMFSFSQWKSKMQKVGSCTYRLQRCTNLDAVVLSSSIQPSFKLSTSPETPVESLSSVLSTYLHRAPHSFASIYQDGLSHQLEDLESVTTFFKSAETPAFAALEVAKLADLRRSFGPSSYEYAVAADEIRHFLEQTYENADTLHIALLTFAPSSPTLEKRRPQASQSPLPPNHPPPQEPIGSISTCFTTLDTCTNSTNSCSGRGQCLEATKSGRTCFVCACGVTKTGEGSKLKTDIWVGQSCERKDISA</sequence>
<dbReference type="OrthoDB" id="5583277at2759"/>
<comment type="caution">
    <text evidence="3">The sequence shown here is derived from an EMBL/GenBank/DDBJ whole genome shotgun (WGS) entry which is preliminary data.</text>
</comment>
<reference evidence="3" key="1">
    <citation type="submission" date="2021-02" db="EMBL/GenBank/DDBJ databases">
        <authorList>
            <person name="Nieuwenhuis M."/>
            <person name="Van De Peppel L.J.J."/>
        </authorList>
    </citation>
    <scope>NUCLEOTIDE SEQUENCE</scope>
    <source>
        <strain evidence="3">D49</strain>
    </source>
</reference>
<dbReference type="GO" id="GO:0005783">
    <property type="term" value="C:endoplasmic reticulum"/>
    <property type="evidence" value="ECO:0007669"/>
    <property type="project" value="TreeGrafter"/>
</dbReference>
<proteinExistence type="predicted"/>
<dbReference type="AlphaFoldDB" id="A0A9P7FUX6"/>
<evidence type="ECO:0000256" key="1">
    <source>
        <dbReference type="SAM" id="MobiDB-lite"/>
    </source>
</evidence>
<dbReference type="Proteomes" id="UP000717328">
    <property type="component" value="Unassembled WGS sequence"/>
</dbReference>
<dbReference type="InterPro" id="IPR053065">
    <property type="entry name" value="Archenteron_Induction-Rel"/>
</dbReference>
<dbReference type="EMBL" id="JABCKI010005823">
    <property type="protein sequence ID" value="KAG5637519.1"/>
    <property type="molecule type" value="Genomic_DNA"/>
</dbReference>
<dbReference type="PANTHER" id="PTHR36853">
    <property type="entry name" value="EXPRESSED PROTEIN"/>
    <property type="match status" value="1"/>
</dbReference>
<name>A0A9P7FUX6_9AGAR</name>
<dbReference type="InterPro" id="IPR024382">
    <property type="entry name" value="Vps3844_C"/>
</dbReference>
<dbReference type="PANTHER" id="PTHR36853:SF1">
    <property type="entry name" value="DUF3844 DOMAIN-CONTAINING PROTEIN"/>
    <property type="match status" value="1"/>
</dbReference>
<feature type="region of interest" description="Disordered" evidence="1">
    <location>
        <begin position="165"/>
        <end position="190"/>
    </location>
</feature>
<organism evidence="3 4">
    <name type="scientific">Sphagnurus paluster</name>
    <dbReference type="NCBI Taxonomy" id="117069"/>
    <lineage>
        <taxon>Eukaryota</taxon>
        <taxon>Fungi</taxon>
        <taxon>Dikarya</taxon>
        <taxon>Basidiomycota</taxon>
        <taxon>Agaricomycotina</taxon>
        <taxon>Agaricomycetes</taxon>
        <taxon>Agaricomycetidae</taxon>
        <taxon>Agaricales</taxon>
        <taxon>Tricholomatineae</taxon>
        <taxon>Lyophyllaceae</taxon>
        <taxon>Sphagnurus</taxon>
    </lineage>
</organism>
<accession>A0A9P7FUX6</accession>
<feature type="compositionally biased region" description="Pro residues" evidence="1">
    <location>
        <begin position="177"/>
        <end position="187"/>
    </location>
</feature>
<evidence type="ECO:0000259" key="2">
    <source>
        <dbReference type="Pfam" id="PF12955"/>
    </source>
</evidence>
<gene>
    <name evidence="3" type="ORF">H0H81_004270</name>
</gene>
<keyword evidence="4" id="KW-1185">Reference proteome</keyword>
<protein>
    <recommendedName>
        <fullName evidence="2">Vacuolar sorting protein Vps3844 C-terminal domain-containing protein</fullName>
    </recommendedName>
</protein>
<dbReference type="Pfam" id="PF12955">
    <property type="entry name" value="Vps3844_C"/>
    <property type="match status" value="1"/>
</dbReference>
<evidence type="ECO:0000313" key="4">
    <source>
        <dbReference type="Proteomes" id="UP000717328"/>
    </source>
</evidence>
<feature type="domain" description="Vacuolar sorting protein Vps3844 C-terminal" evidence="2">
    <location>
        <begin position="195"/>
        <end position="257"/>
    </location>
</feature>
<reference evidence="3" key="2">
    <citation type="submission" date="2021-10" db="EMBL/GenBank/DDBJ databases">
        <title>Phylogenomics reveals ancestral predisposition of the termite-cultivated fungus Termitomyces towards a domesticated lifestyle.</title>
        <authorList>
            <person name="Auxier B."/>
            <person name="Grum-Grzhimaylo A."/>
            <person name="Cardenas M.E."/>
            <person name="Lodge J.D."/>
            <person name="Laessoe T."/>
            <person name="Pedersen O."/>
            <person name="Smith M.E."/>
            <person name="Kuyper T.W."/>
            <person name="Franco-Molano E.A."/>
            <person name="Baroni T.J."/>
            <person name="Aanen D.K."/>
        </authorList>
    </citation>
    <scope>NUCLEOTIDE SEQUENCE</scope>
    <source>
        <strain evidence="3">D49</strain>
    </source>
</reference>